<gene>
    <name evidence="2" type="ORF">B0T16DRAFT_391712</name>
</gene>
<evidence type="ECO:0000313" key="2">
    <source>
        <dbReference type="EMBL" id="KAK0643137.1"/>
    </source>
</evidence>
<dbReference type="PANTHER" id="PTHR33112">
    <property type="entry name" value="DOMAIN PROTEIN, PUTATIVE-RELATED"/>
    <property type="match status" value="1"/>
</dbReference>
<dbReference type="PANTHER" id="PTHR33112:SF16">
    <property type="entry name" value="HETEROKARYON INCOMPATIBILITY DOMAIN-CONTAINING PROTEIN"/>
    <property type="match status" value="1"/>
</dbReference>
<organism evidence="2 3">
    <name type="scientific">Cercophora newfieldiana</name>
    <dbReference type="NCBI Taxonomy" id="92897"/>
    <lineage>
        <taxon>Eukaryota</taxon>
        <taxon>Fungi</taxon>
        <taxon>Dikarya</taxon>
        <taxon>Ascomycota</taxon>
        <taxon>Pezizomycotina</taxon>
        <taxon>Sordariomycetes</taxon>
        <taxon>Sordariomycetidae</taxon>
        <taxon>Sordariales</taxon>
        <taxon>Lasiosphaeriaceae</taxon>
        <taxon>Cercophora</taxon>
    </lineage>
</organism>
<proteinExistence type="predicted"/>
<comment type="caution">
    <text evidence="2">The sequence shown here is derived from an EMBL/GenBank/DDBJ whole genome shotgun (WGS) entry which is preliminary data.</text>
</comment>
<evidence type="ECO:0000313" key="3">
    <source>
        <dbReference type="Proteomes" id="UP001174936"/>
    </source>
</evidence>
<sequence>MPKTILHATQLTRILGGKHLWADRFCIIQDEDTELKQAQLNAMADIYAGAEAVIIAASGDDAESGLNGIPGVSAPRNLASTGAVSDAIPCDFVHEVGRRELMHDQARSMMLANKKWYWRGWTFQEQMSSCRKIVFQDGTVN</sequence>
<name>A0AA39Y1H1_9PEZI</name>
<keyword evidence="3" id="KW-1185">Reference proteome</keyword>
<dbReference type="Pfam" id="PF06985">
    <property type="entry name" value="HET"/>
    <property type="match status" value="1"/>
</dbReference>
<dbReference type="AlphaFoldDB" id="A0AA39Y1H1"/>
<protein>
    <submittedName>
        <fullName evidence="2">Heterokaryon incompatibility</fullName>
    </submittedName>
</protein>
<dbReference type="Proteomes" id="UP001174936">
    <property type="component" value="Unassembled WGS sequence"/>
</dbReference>
<feature type="domain" description="Heterokaryon incompatibility" evidence="1">
    <location>
        <begin position="2"/>
        <end position="125"/>
    </location>
</feature>
<reference evidence="2" key="1">
    <citation type="submission" date="2023-06" db="EMBL/GenBank/DDBJ databases">
        <title>Genome-scale phylogeny and comparative genomics of the fungal order Sordariales.</title>
        <authorList>
            <consortium name="Lawrence Berkeley National Laboratory"/>
            <person name="Hensen N."/>
            <person name="Bonometti L."/>
            <person name="Westerberg I."/>
            <person name="Brannstrom I.O."/>
            <person name="Guillou S."/>
            <person name="Cros-Aarteil S."/>
            <person name="Calhoun S."/>
            <person name="Haridas S."/>
            <person name="Kuo A."/>
            <person name="Mondo S."/>
            <person name="Pangilinan J."/>
            <person name="Riley R."/>
            <person name="Labutti K."/>
            <person name="Andreopoulos B."/>
            <person name="Lipzen A."/>
            <person name="Chen C."/>
            <person name="Yanf M."/>
            <person name="Daum C."/>
            <person name="Ng V."/>
            <person name="Clum A."/>
            <person name="Steindorff A."/>
            <person name="Ohm R."/>
            <person name="Martin F."/>
            <person name="Silar P."/>
            <person name="Natvig D."/>
            <person name="Lalanne C."/>
            <person name="Gautier V."/>
            <person name="Ament-Velasquez S.L."/>
            <person name="Kruys A."/>
            <person name="Hutchinson M.I."/>
            <person name="Powell A.J."/>
            <person name="Barry K."/>
            <person name="Miller A.N."/>
            <person name="Grigoriev I.V."/>
            <person name="Debuchy R."/>
            <person name="Gladieux P."/>
            <person name="Thoren M.H."/>
            <person name="Johannesson H."/>
        </authorList>
    </citation>
    <scope>NUCLEOTIDE SEQUENCE</scope>
    <source>
        <strain evidence="2">SMH2532-1</strain>
    </source>
</reference>
<dbReference type="InterPro" id="IPR010730">
    <property type="entry name" value="HET"/>
</dbReference>
<evidence type="ECO:0000259" key="1">
    <source>
        <dbReference type="Pfam" id="PF06985"/>
    </source>
</evidence>
<dbReference type="EMBL" id="JAULSV010000005">
    <property type="protein sequence ID" value="KAK0643137.1"/>
    <property type="molecule type" value="Genomic_DNA"/>
</dbReference>
<accession>A0AA39Y1H1</accession>